<evidence type="ECO:0000313" key="11">
    <source>
        <dbReference type="Proteomes" id="UP001303046"/>
    </source>
</evidence>
<keyword evidence="4 8" id="KW-0812">Transmembrane</keyword>
<evidence type="ECO:0000256" key="4">
    <source>
        <dbReference type="ARBA" id="ARBA00022692"/>
    </source>
</evidence>
<evidence type="ECO:0000256" key="5">
    <source>
        <dbReference type="ARBA" id="ARBA00022729"/>
    </source>
</evidence>
<feature type="transmembrane region" description="Helical" evidence="8">
    <location>
        <begin position="38"/>
        <end position="60"/>
    </location>
</feature>
<evidence type="ECO:0000256" key="8">
    <source>
        <dbReference type="SAM" id="Phobius"/>
    </source>
</evidence>
<dbReference type="Pfam" id="PF25301">
    <property type="entry name" value="CUT_C"/>
    <property type="match status" value="1"/>
</dbReference>
<dbReference type="Pfam" id="PF25057">
    <property type="entry name" value="CUT_N"/>
    <property type="match status" value="1"/>
</dbReference>
<dbReference type="InterPro" id="IPR057475">
    <property type="entry name" value="CUT_C"/>
</dbReference>
<dbReference type="SMART" id="SM00241">
    <property type="entry name" value="ZP"/>
    <property type="match status" value="1"/>
</dbReference>
<dbReference type="PANTHER" id="PTHR22907:SF54">
    <property type="entry name" value="GH04558P"/>
    <property type="match status" value="1"/>
</dbReference>
<evidence type="ECO:0000256" key="3">
    <source>
        <dbReference type="ARBA" id="ARBA00022475"/>
    </source>
</evidence>
<accession>A0ABR1EV09</accession>
<proteinExistence type="predicted"/>
<feature type="transmembrane region" description="Helical" evidence="8">
    <location>
        <begin position="12"/>
        <end position="32"/>
    </location>
</feature>
<dbReference type="InterPro" id="IPR056953">
    <property type="entry name" value="CUT_N"/>
</dbReference>
<keyword evidence="5" id="KW-0732">Signal</keyword>
<dbReference type="InterPro" id="IPR051962">
    <property type="entry name" value="Cuticlin"/>
</dbReference>
<name>A0ABR1EV09_NECAM</name>
<keyword evidence="7 8" id="KW-0472">Membrane</keyword>
<dbReference type="EMBL" id="JAVFWL010000006">
    <property type="protein sequence ID" value="KAK6766413.1"/>
    <property type="molecule type" value="Genomic_DNA"/>
</dbReference>
<comment type="caution">
    <text evidence="10">The sequence shown here is derived from an EMBL/GenBank/DDBJ whole genome shotgun (WGS) entry which is preliminary data.</text>
</comment>
<evidence type="ECO:0000256" key="7">
    <source>
        <dbReference type="ARBA" id="ARBA00023136"/>
    </source>
</evidence>
<keyword evidence="6 8" id="KW-1133">Transmembrane helix</keyword>
<keyword evidence="11" id="KW-1185">Reference proteome</keyword>
<sequence length="640" mass="72006">MKALMCLLRHVLICSAVFNLLTFLTGLFLGILREDLLIVSLVLTVAGLLGMLLFAITWFIRPKVIHRPIYFVKHWKEEKFSKEATINPDTTEAVMKNIRGIPFLIQAIQYSMEATYYRDILSEMGEGVVRTSVIHTAPACTSILDSESEDETKAVPFTPRNSAEEQWLPFGESWRNEQLRLSLERGSSNLLVFPYCEASPHGDRGHEAVEHDFSRIESIKRPHGGRNKSQNRQQFQVRCIGMIHIFVVQQQSTMILLYLISLNWVLVTPSPRYSIENEIMGEPTVDCADSLVGLTFKTRKPFSGRVYVYGMAGDSKCSKAFVENQNQSRLSMHFKSGDCTMQRQRVSGQISGLISSLVVVVSFHGTFVTKADRAYKCICFFRSQKTLTNSIEMSPLGTTELLNTVPTPTCTYSIHTQTPDGPIVIMGTVGEKIYHVWQCDSSATGFLVHSCSVGDGRGERIDLIDVDGCAVDPAIQPDVFYEDENRAVVEVYGYKFSGASVLNYECVLEICRSNLECENLTPPKCDREQKEKSVFPQEALRRSRSIGQDMSHHNKRGQIEVAATLTMEDRMDPNTVTSANDLPTLNQQTNSTSSDFSRTVCLPAFSILFTIILFAFIFITSMIVVFYVARYQTYVVNPKT</sequence>
<gene>
    <name evidence="10" type="primary">Necator_chrX.g26156</name>
    <name evidence="10" type="ORF">RB195_025990</name>
</gene>
<evidence type="ECO:0000256" key="6">
    <source>
        <dbReference type="ARBA" id="ARBA00022989"/>
    </source>
</evidence>
<evidence type="ECO:0000313" key="10">
    <source>
        <dbReference type="EMBL" id="KAK6766413.1"/>
    </source>
</evidence>
<evidence type="ECO:0000256" key="1">
    <source>
        <dbReference type="ARBA" id="ARBA00004251"/>
    </source>
</evidence>
<dbReference type="InterPro" id="IPR001507">
    <property type="entry name" value="ZP_dom"/>
</dbReference>
<evidence type="ECO:0000259" key="9">
    <source>
        <dbReference type="PROSITE" id="PS51034"/>
    </source>
</evidence>
<dbReference type="PANTHER" id="PTHR22907">
    <property type="entry name" value="GH04558P"/>
    <property type="match status" value="1"/>
</dbReference>
<evidence type="ECO:0000256" key="2">
    <source>
        <dbReference type="ARBA" id="ARBA00022460"/>
    </source>
</evidence>
<dbReference type="PROSITE" id="PS51034">
    <property type="entry name" value="ZP_2"/>
    <property type="match status" value="1"/>
</dbReference>
<feature type="transmembrane region" description="Helical" evidence="8">
    <location>
        <begin position="604"/>
        <end position="629"/>
    </location>
</feature>
<keyword evidence="2" id="KW-0193">Cuticle</keyword>
<reference evidence="10 11" key="1">
    <citation type="submission" date="2023-08" db="EMBL/GenBank/DDBJ databases">
        <title>A Necator americanus chromosomal reference genome.</title>
        <authorList>
            <person name="Ilik V."/>
            <person name="Petrzelkova K.J."/>
            <person name="Pardy F."/>
            <person name="Fuh T."/>
            <person name="Niatou-Singa F.S."/>
            <person name="Gouil Q."/>
            <person name="Baker L."/>
            <person name="Ritchie M.E."/>
            <person name="Jex A.R."/>
            <person name="Gazzola D."/>
            <person name="Li H."/>
            <person name="Toshio Fujiwara R."/>
            <person name="Zhan B."/>
            <person name="Aroian R.V."/>
            <person name="Pafco B."/>
            <person name="Schwarz E.M."/>
        </authorList>
    </citation>
    <scope>NUCLEOTIDE SEQUENCE [LARGE SCALE GENOMIC DNA]</scope>
    <source>
        <strain evidence="10 11">Aroian</strain>
        <tissue evidence="10">Whole animal</tissue>
    </source>
</reference>
<organism evidence="10 11">
    <name type="scientific">Necator americanus</name>
    <name type="common">Human hookworm</name>
    <dbReference type="NCBI Taxonomy" id="51031"/>
    <lineage>
        <taxon>Eukaryota</taxon>
        <taxon>Metazoa</taxon>
        <taxon>Ecdysozoa</taxon>
        <taxon>Nematoda</taxon>
        <taxon>Chromadorea</taxon>
        <taxon>Rhabditida</taxon>
        <taxon>Rhabditina</taxon>
        <taxon>Rhabditomorpha</taxon>
        <taxon>Strongyloidea</taxon>
        <taxon>Ancylostomatidae</taxon>
        <taxon>Bunostominae</taxon>
        <taxon>Necator</taxon>
    </lineage>
</organism>
<feature type="domain" description="ZP" evidence="9">
    <location>
        <begin position="286"/>
        <end position="532"/>
    </location>
</feature>
<comment type="subcellular location">
    <subcellularLocation>
        <location evidence="1">Cell membrane</location>
        <topology evidence="1">Single-pass type I membrane protein</topology>
    </subcellularLocation>
</comment>
<dbReference type="Proteomes" id="UP001303046">
    <property type="component" value="Unassembled WGS sequence"/>
</dbReference>
<keyword evidence="3" id="KW-1003">Cell membrane</keyword>
<protein>
    <recommendedName>
        <fullName evidence="9">ZP domain-containing protein</fullName>
    </recommendedName>
</protein>